<dbReference type="Pfam" id="PF10049">
    <property type="entry name" value="DUF2283"/>
    <property type="match status" value="1"/>
</dbReference>
<accession>A0A519BAA8</accession>
<protein>
    <submittedName>
        <fullName evidence="1">DUF2283 domain-containing protein</fullName>
    </submittedName>
</protein>
<evidence type="ECO:0000313" key="2">
    <source>
        <dbReference type="Proteomes" id="UP000320813"/>
    </source>
</evidence>
<gene>
    <name evidence="1" type="ORF">EVJ47_05975</name>
</gene>
<comment type="caution">
    <text evidence="1">The sequence shown here is derived from an EMBL/GenBank/DDBJ whole genome shotgun (WGS) entry which is preliminary data.</text>
</comment>
<dbReference type="AlphaFoldDB" id="A0A519BAA8"/>
<organism evidence="1 2">
    <name type="scientific">Candidatus Acidulodesulfobacterium ferriphilum</name>
    <dbReference type="NCBI Taxonomy" id="2597223"/>
    <lineage>
        <taxon>Bacteria</taxon>
        <taxon>Deltaproteobacteria</taxon>
        <taxon>Candidatus Acidulodesulfobacterales</taxon>
        <taxon>Candidatus Acidulodesulfobacterium</taxon>
    </lineage>
</organism>
<sequence>MNIAYNDKTDLLYIRLDDRAQDLINKRVSEDVVLDIGKDDKIVGIEITDASKRISLDKIFPLSYEFNKIAS</sequence>
<reference evidence="1 2" key="1">
    <citation type="submission" date="2019-01" db="EMBL/GenBank/DDBJ databases">
        <title>Insights into ecological role of a new deltaproteobacterial order Candidatus Sinidesulfobacterales (Sva0485) by metagenomics and metatranscriptomics.</title>
        <authorList>
            <person name="Tan S."/>
            <person name="Liu J."/>
            <person name="Fang Y."/>
            <person name="Hedlund B.P."/>
            <person name="Lian Z.H."/>
            <person name="Huang L.Y."/>
            <person name="Li J.T."/>
            <person name="Huang L.N."/>
            <person name="Li W.J."/>
            <person name="Jiang H.C."/>
            <person name="Dong H.L."/>
            <person name="Shu W.S."/>
        </authorList>
    </citation>
    <scope>NUCLEOTIDE SEQUENCE [LARGE SCALE GENOMIC DNA]</scope>
    <source>
        <strain evidence="1">AP3</strain>
    </source>
</reference>
<dbReference type="Proteomes" id="UP000320813">
    <property type="component" value="Unassembled WGS sequence"/>
</dbReference>
<dbReference type="EMBL" id="SGBD01000003">
    <property type="protein sequence ID" value="RZD14213.1"/>
    <property type="molecule type" value="Genomic_DNA"/>
</dbReference>
<name>A0A519BAA8_9DELT</name>
<evidence type="ECO:0000313" key="1">
    <source>
        <dbReference type="EMBL" id="RZD14213.1"/>
    </source>
</evidence>
<dbReference type="InterPro" id="IPR019270">
    <property type="entry name" value="DUF2283"/>
</dbReference>
<proteinExistence type="predicted"/>